<dbReference type="AlphaFoldDB" id="A0A8S1MD49"/>
<organism evidence="1 2">
    <name type="scientific">Paramecium sonneborni</name>
    <dbReference type="NCBI Taxonomy" id="65129"/>
    <lineage>
        <taxon>Eukaryota</taxon>
        <taxon>Sar</taxon>
        <taxon>Alveolata</taxon>
        <taxon>Ciliophora</taxon>
        <taxon>Intramacronucleata</taxon>
        <taxon>Oligohymenophorea</taxon>
        <taxon>Peniculida</taxon>
        <taxon>Parameciidae</taxon>
        <taxon>Paramecium</taxon>
    </lineage>
</organism>
<reference evidence="1" key="1">
    <citation type="submission" date="2021-01" db="EMBL/GenBank/DDBJ databases">
        <authorList>
            <consortium name="Genoscope - CEA"/>
            <person name="William W."/>
        </authorList>
    </citation>
    <scope>NUCLEOTIDE SEQUENCE</scope>
</reference>
<dbReference type="Proteomes" id="UP000692954">
    <property type="component" value="Unassembled WGS sequence"/>
</dbReference>
<name>A0A8S1MD49_9CILI</name>
<comment type="caution">
    <text evidence="1">The sequence shown here is derived from an EMBL/GenBank/DDBJ whole genome shotgun (WGS) entry which is preliminary data.</text>
</comment>
<sequence>MQQIKDLLVHKNVVPIYIQNKLMKELDFQIKGFENKNKISQSPKKSRNCRVKTLDQSSQYVKLERSVRKSYNKDQNCLRCQKFNFQNKIIIQCITGQHIYVS</sequence>
<proteinExistence type="predicted"/>
<keyword evidence="2" id="KW-1185">Reference proteome</keyword>
<evidence type="ECO:0000313" key="2">
    <source>
        <dbReference type="Proteomes" id="UP000692954"/>
    </source>
</evidence>
<gene>
    <name evidence="1" type="ORF">PSON_ATCC_30995.1.T0320129</name>
</gene>
<dbReference type="EMBL" id="CAJJDN010000032">
    <property type="protein sequence ID" value="CAD8074496.1"/>
    <property type="molecule type" value="Genomic_DNA"/>
</dbReference>
<protein>
    <submittedName>
        <fullName evidence="1">Uncharacterized protein</fullName>
    </submittedName>
</protein>
<accession>A0A8S1MD49</accession>
<evidence type="ECO:0000313" key="1">
    <source>
        <dbReference type="EMBL" id="CAD8074496.1"/>
    </source>
</evidence>